<organism evidence="1 2">
    <name type="scientific">Dioscorea alata</name>
    <name type="common">Purple yam</name>
    <dbReference type="NCBI Taxonomy" id="55571"/>
    <lineage>
        <taxon>Eukaryota</taxon>
        <taxon>Viridiplantae</taxon>
        <taxon>Streptophyta</taxon>
        <taxon>Embryophyta</taxon>
        <taxon>Tracheophyta</taxon>
        <taxon>Spermatophyta</taxon>
        <taxon>Magnoliopsida</taxon>
        <taxon>Liliopsida</taxon>
        <taxon>Dioscoreales</taxon>
        <taxon>Dioscoreaceae</taxon>
        <taxon>Dioscorea</taxon>
    </lineage>
</organism>
<accession>A0ACB7UX00</accession>
<name>A0ACB7UX00_DIOAL</name>
<dbReference type="EMBL" id="CM037023">
    <property type="protein sequence ID" value="KAH7665241.1"/>
    <property type="molecule type" value="Genomic_DNA"/>
</dbReference>
<keyword evidence="1" id="KW-0548">Nucleotidyltransferase</keyword>
<evidence type="ECO:0000313" key="1">
    <source>
        <dbReference type="EMBL" id="KAH7665241.1"/>
    </source>
</evidence>
<sequence>MPSVREAFAEIRREETWRKVMLGMTTGQPNTEGSTLTVKGQFLNSFRGRHQHQHGSNTTQRQGNRPWCEHCKKLGHTKEVCWKIHGKPANWQSSSNRSFQASQGNVAAFQKSEGTDPFNQEQIEALRKMLQSTIQSALKSSEGNTATVAQKGNFYTALSAKKNPAEWIVDSEASNHMTGDIKTFTDFKTATNGTFVKIADGTYSEVAGIGSVIISKEITLKSVLFVPNLDYNLLSISKLTKDLNCVTKFSSTLCEFQALSSGKTIGNAKMSAGLYLLRTEAPMSPTKTSFSASSQNRESDLLGSTDTAFSPAYRCRADVGHGYVVDTAGYGVGHPLTR</sequence>
<proteinExistence type="predicted"/>
<dbReference type="EC" id="2.7.7.49" evidence="1"/>
<comment type="caution">
    <text evidence="1">The sequence shown here is derived from an EMBL/GenBank/DDBJ whole genome shotgun (WGS) entry which is preliminary data.</text>
</comment>
<protein>
    <submittedName>
        <fullName evidence="1">RNA-directed DNA polymerase protein</fullName>
        <ecNumber evidence="1">2.7.7.49</ecNumber>
    </submittedName>
</protein>
<dbReference type="Proteomes" id="UP000827976">
    <property type="component" value="Chromosome 13"/>
</dbReference>
<reference evidence="2" key="1">
    <citation type="journal article" date="2022" name="Nat. Commun.">
        <title>Chromosome evolution and the genetic basis of agronomically important traits in greater yam.</title>
        <authorList>
            <person name="Bredeson J.V."/>
            <person name="Lyons J.B."/>
            <person name="Oniyinde I.O."/>
            <person name="Okereke N.R."/>
            <person name="Kolade O."/>
            <person name="Nnabue I."/>
            <person name="Nwadili C.O."/>
            <person name="Hribova E."/>
            <person name="Parker M."/>
            <person name="Nwogha J."/>
            <person name="Shu S."/>
            <person name="Carlson J."/>
            <person name="Kariba R."/>
            <person name="Muthemba S."/>
            <person name="Knop K."/>
            <person name="Barton G.J."/>
            <person name="Sherwood A.V."/>
            <person name="Lopez-Montes A."/>
            <person name="Asiedu R."/>
            <person name="Jamnadass R."/>
            <person name="Muchugi A."/>
            <person name="Goodstein D."/>
            <person name="Egesi C.N."/>
            <person name="Featherston J."/>
            <person name="Asfaw A."/>
            <person name="Simpson G.G."/>
            <person name="Dolezel J."/>
            <person name="Hendre P.S."/>
            <person name="Van Deynze A."/>
            <person name="Kumar P.L."/>
            <person name="Obidiegwu J.E."/>
            <person name="Bhattacharjee R."/>
            <person name="Rokhsar D.S."/>
        </authorList>
    </citation>
    <scope>NUCLEOTIDE SEQUENCE [LARGE SCALE GENOMIC DNA]</scope>
    <source>
        <strain evidence="2">cv. TDa95/00328</strain>
    </source>
</reference>
<evidence type="ECO:0000313" key="2">
    <source>
        <dbReference type="Proteomes" id="UP000827976"/>
    </source>
</evidence>
<keyword evidence="1" id="KW-0808">Transferase</keyword>
<keyword evidence="1" id="KW-0695">RNA-directed DNA polymerase</keyword>
<gene>
    <name evidence="1" type="ORF">IHE45_13G020400</name>
</gene>
<keyword evidence="2" id="KW-1185">Reference proteome</keyword>